<proteinExistence type="predicted"/>
<accession>A0A2U1CU28</accession>
<dbReference type="SUPFAM" id="SSF53756">
    <property type="entry name" value="UDP-Glycosyltransferase/glycogen phosphorylase"/>
    <property type="match status" value="1"/>
</dbReference>
<evidence type="ECO:0000313" key="2">
    <source>
        <dbReference type="Proteomes" id="UP000245887"/>
    </source>
</evidence>
<dbReference type="Proteomes" id="UP000245887">
    <property type="component" value="Unassembled WGS sequence"/>
</dbReference>
<comment type="caution">
    <text evidence="1">The sequence shown here is derived from an EMBL/GenBank/DDBJ whole genome shotgun (WGS) entry which is preliminary data.</text>
</comment>
<dbReference type="EMBL" id="QEKQ01000009">
    <property type="protein sequence ID" value="PVY70351.1"/>
    <property type="molecule type" value="Genomic_DNA"/>
</dbReference>
<organism evidence="1 2">
    <name type="scientific">Tamilnaduibacter salinus</name>
    <dbReference type="NCBI Taxonomy" id="1484056"/>
    <lineage>
        <taxon>Bacteria</taxon>
        <taxon>Pseudomonadati</taxon>
        <taxon>Pseudomonadota</taxon>
        <taxon>Gammaproteobacteria</taxon>
        <taxon>Pseudomonadales</taxon>
        <taxon>Marinobacteraceae</taxon>
        <taxon>Tamilnaduibacter</taxon>
    </lineage>
</organism>
<sequence length="315" mass="34908">MVTTPSTTDHTPVVWLLADNRPGHRRQLQGLGNRLKVLAGADVHWLDVNRYPVPLWRALTGLAPRWPQTPPAPDLVIGAGHQTHRALLALRRRCRTVVLMKPSFPLSLVDAAIIPEHDGVRPAAHRLITEGVLHPITPMARLTDKPQALMLIGGPSRHVRWQDEDVLAQARQLIDAHPRWHWTISNSRRTPEELTQRLQALPGPRVTVVDHSQTHDQWVSHTLAASRAVWVTPDSVSMVCEAVTSGVPTGVLDVPLSPGSRLAHGIDQLLARERIVGLDQQSRIFSPPSGQTSVRSPLWEADRAARWLIKRGLGP</sequence>
<dbReference type="AlphaFoldDB" id="A0A2U1CU28"/>
<evidence type="ECO:0008006" key="3">
    <source>
        <dbReference type="Google" id="ProtNLM"/>
    </source>
</evidence>
<evidence type="ECO:0000313" key="1">
    <source>
        <dbReference type="EMBL" id="PVY70351.1"/>
    </source>
</evidence>
<dbReference type="InterPro" id="IPR009367">
    <property type="entry name" value="Elm1-like"/>
</dbReference>
<protein>
    <recommendedName>
        <fullName evidence="3">Nucleoside-diphosphate sugar epimerase</fullName>
    </recommendedName>
</protein>
<gene>
    <name evidence="1" type="ORF">C8D92_109103</name>
</gene>
<dbReference type="RefSeq" id="WP_116919671.1">
    <property type="nucleotide sequence ID" value="NZ_QEKQ01000009.1"/>
</dbReference>
<dbReference type="Pfam" id="PF06258">
    <property type="entry name" value="Mito_fiss_Elm1"/>
    <property type="match status" value="1"/>
</dbReference>
<dbReference type="OrthoDB" id="1865at2"/>
<reference evidence="1 2" key="1">
    <citation type="submission" date="2018-04" db="EMBL/GenBank/DDBJ databases">
        <title>Genomic Encyclopedia of Type Strains, Phase IV (KMG-IV): sequencing the most valuable type-strain genomes for metagenomic binning, comparative biology and taxonomic classification.</title>
        <authorList>
            <person name="Goeker M."/>
        </authorList>
    </citation>
    <scope>NUCLEOTIDE SEQUENCE [LARGE SCALE GENOMIC DNA]</scope>
    <source>
        <strain evidence="1 2">DSM 28688</strain>
    </source>
</reference>
<name>A0A2U1CU28_9GAMM</name>